<accession>A0AA40HBQ5</accession>
<evidence type="ECO:0000256" key="1">
    <source>
        <dbReference type="SAM" id="MobiDB-lite"/>
    </source>
</evidence>
<comment type="caution">
    <text evidence="2">The sequence shown here is derived from an EMBL/GenBank/DDBJ whole genome shotgun (WGS) entry which is preliminary data.</text>
</comment>
<feature type="compositionally biased region" description="Gly residues" evidence="1">
    <location>
        <begin position="57"/>
        <end position="69"/>
    </location>
</feature>
<gene>
    <name evidence="2" type="ORF">QTO34_011844</name>
</gene>
<evidence type="ECO:0000313" key="3">
    <source>
        <dbReference type="Proteomes" id="UP001177744"/>
    </source>
</evidence>
<protein>
    <submittedName>
        <fullName evidence="2">Uncharacterized protein</fullName>
    </submittedName>
</protein>
<name>A0AA40HBQ5_CNENI</name>
<feature type="compositionally biased region" description="Pro residues" evidence="1">
    <location>
        <begin position="237"/>
        <end position="253"/>
    </location>
</feature>
<feature type="region of interest" description="Disordered" evidence="1">
    <location>
        <begin position="1"/>
        <end position="148"/>
    </location>
</feature>
<dbReference type="EMBL" id="JAULJE010000023">
    <property type="protein sequence ID" value="KAK1328271.1"/>
    <property type="molecule type" value="Genomic_DNA"/>
</dbReference>
<dbReference type="AlphaFoldDB" id="A0AA40HBQ5"/>
<evidence type="ECO:0000313" key="2">
    <source>
        <dbReference type="EMBL" id="KAK1328271.1"/>
    </source>
</evidence>
<dbReference type="Proteomes" id="UP001177744">
    <property type="component" value="Unassembled WGS sequence"/>
</dbReference>
<feature type="region of interest" description="Disordered" evidence="1">
    <location>
        <begin position="232"/>
        <end position="285"/>
    </location>
</feature>
<organism evidence="2 3">
    <name type="scientific">Cnephaeus nilssonii</name>
    <name type="common">Northern bat</name>
    <name type="synonym">Eptesicus nilssonii</name>
    <dbReference type="NCBI Taxonomy" id="3371016"/>
    <lineage>
        <taxon>Eukaryota</taxon>
        <taxon>Metazoa</taxon>
        <taxon>Chordata</taxon>
        <taxon>Craniata</taxon>
        <taxon>Vertebrata</taxon>
        <taxon>Euteleostomi</taxon>
        <taxon>Mammalia</taxon>
        <taxon>Eutheria</taxon>
        <taxon>Laurasiatheria</taxon>
        <taxon>Chiroptera</taxon>
        <taxon>Yangochiroptera</taxon>
        <taxon>Vespertilionidae</taxon>
        <taxon>Cnephaeus</taxon>
    </lineage>
</organism>
<reference evidence="2" key="1">
    <citation type="submission" date="2023-06" db="EMBL/GenBank/DDBJ databases">
        <title>Reference genome for the Northern bat (Eptesicus nilssonii), a most northern bat species.</title>
        <authorList>
            <person name="Laine V.N."/>
            <person name="Pulliainen A.T."/>
            <person name="Lilley T.M."/>
        </authorList>
    </citation>
    <scope>NUCLEOTIDE SEQUENCE</scope>
    <source>
        <strain evidence="2">BLF_Eptnil</strain>
        <tissue evidence="2">Kidney</tissue>
    </source>
</reference>
<keyword evidence="3" id="KW-1185">Reference proteome</keyword>
<feature type="compositionally biased region" description="Basic and acidic residues" evidence="1">
    <location>
        <begin position="111"/>
        <end position="121"/>
    </location>
</feature>
<proteinExistence type="predicted"/>
<sequence>MAPRALGGPSLSPEWQQVYGGPGAKQSVPVPSDRLLAARGSVRGLDPRPVPGRAAPPGGGLTGLRGGAGSPCQSSSCARDRCSQVAGEQDPPHVPTPGRRGAQRPLAGRIDCGEPRGRDLGQPRAGGQSPHPTVPAPTPEAGGLTLPRGLAGENVTAFFSRVAALAFEQSVLQALERRSGCPLQVGDGDLIRAYRPRVEGSGGGPGAGCGLKSTSPLPPPRVVLSPVTLTRAHRLPDPPASPDPSLLPCPPGSLPTSRLGTRLHGMEGSPSETQGSERPSGLGCC</sequence>